<name>A0A810Q6P8_9FIRM</name>
<dbReference type="InterPro" id="IPR015424">
    <property type="entry name" value="PyrdxlP-dep_Trfase"/>
</dbReference>
<dbReference type="EC" id="2.6.1.-" evidence="1"/>
<evidence type="ECO:0000313" key="3">
    <source>
        <dbReference type="EMBL" id="BCK81346.1"/>
    </source>
</evidence>
<dbReference type="GO" id="GO:0030170">
    <property type="term" value="F:pyridoxal phosphate binding"/>
    <property type="evidence" value="ECO:0007669"/>
    <property type="project" value="InterPro"/>
</dbReference>
<dbReference type="PANTHER" id="PTHR42691:SF1">
    <property type="entry name" value="ASPARTATE AMINOTRANSFERASE YHDR-RELATED"/>
    <property type="match status" value="1"/>
</dbReference>
<organism evidence="3 4">
    <name type="scientific">Vescimonas coprocola</name>
    <dbReference type="NCBI Taxonomy" id="2714355"/>
    <lineage>
        <taxon>Bacteria</taxon>
        <taxon>Bacillati</taxon>
        <taxon>Bacillota</taxon>
        <taxon>Clostridia</taxon>
        <taxon>Eubacteriales</taxon>
        <taxon>Oscillospiraceae</taxon>
        <taxon>Vescimonas</taxon>
    </lineage>
</organism>
<protein>
    <recommendedName>
        <fullName evidence="1">Aminotransferase</fullName>
        <ecNumber evidence="1">2.6.1.-</ecNumber>
    </recommendedName>
</protein>
<keyword evidence="1" id="KW-0808">Transferase</keyword>
<dbReference type="SUPFAM" id="SSF53383">
    <property type="entry name" value="PLP-dependent transferases"/>
    <property type="match status" value="1"/>
</dbReference>
<dbReference type="Proteomes" id="UP000681035">
    <property type="component" value="Chromosome"/>
</dbReference>
<proteinExistence type="inferred from homology"/>
<dbReference type="EMBL" id="AP023418">
    <property type="protein sequence ID" value="BCK81346.1"/>
    <property type="molecule type" value="Genomic_DNA"/>
</dbReference>
<comment type="cofactor">
    <cofactor evidence="1">
        <name>pyridoxal 5'-phosphate</name>
        <dbReference type="ChEBI" id="CHEBI:597326"/>
    </cofactor>
</comment>
<evidence type="ECO:0000256" key="1">
    <source>
        <dbReference type="RuleBase" id="RU000481"/>
    </source>
</evidence>
<keyword evidence="1 3" id="KW-0032">Aminotransferase</keyword>
<dbReference type="NCBIfam" id="NF005305">
    <property type="entry name" value="PRK06836.1"/>
    <property type="match status" value="1"/>
</dbReference>
<dbReference type="InterPro" id="IPR004838">
    <property type="entry name" value="NHTrfase_class1_PyrdxlP-BS"/>
</dbReference>
<dbReference type="AlphaFoldDB" id="A0A810Q6P8"/>
<sequence length="396" mass="43617">MVNPTYEKLGSAPSMIRELFAYGLRRSAEVGPENVFDYSLGNPSIPAPQPVQQALLDVLHDTDPIQVHGYSMAGGFDGTRRAVAEDLTHRFGMTIRPEELFFTCGAAAALISVIRALTVSPDSEFVAIAPYFPEYLPFVESNGGKLVSVPADLDTFQISLDILEAHLTSHTQAVLVNSPNNPTGVVYSRQTLEGLAELLRRKSTQFGHPIYLIADEPYRELVYDGVEVPFLPTIYPNTLVCYSYSKSLSLPGERIGYVCVPSCVEGQADVLHAVAGAARSSGHVCPPTLVQLALQRCADARPDLAAYDANRRLLYRELTQMGYECIPPQGAFYIFVRVPDGDDVAFSQRAKLEHDLLVVPSTAFHCPGFLRLSYCVSHDMILRSLPAFRAIREKYQ</sequence>
<gene>
    <name evidence="3" type="ORF">MM50RIKEN_11090</name>
</gene>
<accession>A0A810Q6P8</accession>
<dbReference type="Gene3D" id="3.40.640.10">
    <property type="entry name" value="Type I PLP-dependent aspartate aminotransferase-like (Major domain)"/>
    <property type="match status" value="1"/>
</dbReference>
<evidence type="ECO:0000259" key="2">
    <source>
        <dbReference type="Pfam" id="PF00155"/>
    </source>
</evidence>
<reference evidence="3" key="1">
    <citation type="submission" date="2020-09" db="EMBL/GenBank/DDBJ databases">
        <title>New species isolated from human feces.</title>
        <authorList>
            <person name="Kitahara M."/>
            <person name="Shigeno Y."/>
            <person name="Shime M."/>
            <person name="Matsumoto Y."/>
            <person name="Nakamura S."/>
            <person name="Motooka D."/>
            <person name="Fukuoka S."/>
            <person name="Nishikawa H."/>
            <person name="Benno Y."/>
        </authorList>
    </citation>
    <scope>NUCLEOTIDE SEQUENCE</scope>
    <source>
        <strain evidence="3">MM50</strain>
    </source>
</reference>
<dbReference type="CDD" id="cd00609">
    <property type="entry name" value="AAT_like"/>
    <property type="match status" value="1"/>
</dbReference>
<evidence type="ECO:0000313" key="4">
    <source>
        <dbReference type="Proteomes" id="UP000681035"/>
    </source>
</evidence>
<dbReference type="PANTHER" id="PTHR42691">
    <property type="entry name" value="ASPARTATE AMINOTRANSFERASE YHDR-RELATED"/>
    <property type="match status" value="1"/>
</dbReference>
<dbReference type="KEGG" id="vcop:MM50RIKEN_11090"/>
<dbReference type="RefSeq" id="WP_213542091.1">
    <property type="nucleotide sequence ID" value="NZ_AP023418.1"/>
</dbReference>
<comment type="similarity">
    <text evidence="1">Belongs to the class-I pyridoxal-phosphate-dependent aminotransferase family.</text>
</comment>
<dbReference type="InterPro" id="IPR004839">
    <property type="entry name" value="Aminotransferase_I/II_large"/>
</dbReference>
<dbReference type="InterPro" id="IPR015421">
    <property type="entry name" value="PyrdxlP-dep_Trfase_major"/>
</dbReference>
<dbReference type="PROSITE" id="PS00105">
    <property type="entry name" value="AA_TRANSFER_CLASS_1"/>
    <property type="match status" value="1"/>
</dbReference>
<feature type="domain" description="Aminotransferase class I/classII large" evidence="2">
    <location>
        <begin position="62"/>
        <end position="381"/>
    </location>
</feature>
<keyword evidence="4" id="KW-1185">Reference proteome</keyword>
<dbReference type="Pfam" id="PF00155">
    <property type="entry name" value="Aminotran_1_2"/>
    <property type="match status" value="1"/>
</dbReference>
<dbReference type="GO" id="GO:0008483">
    <property type="term" value="F:transaminase activity"/>
    <property type="evidence" value="ECO:0007669"/>
    <property type="project" value="UniProtKB-KW"/>
</dbReference>